<dbReference type="PANTHER" id="PTHR13516:SF11">
    <property type="entry name" value="EXPRESSED PROTEIN"/>
    <property type="match status" value="1"/>
</dbReference>
<dbReference type="PaxDb" id="4577-GRMZM2G024834_P02"/>
<evidence type="ECO:0000256" key="1">
    <source>
        <dbReference type="ARBA" id="ARBA00008018"/>
    </source>
</evidence>
<protein>
    <submittedName>
        <fullName evidence="2">Uncharacterized protein</fullName>
    </submittedName>
</protein>
<accession>A0A1D6NHK8</accession>
<dbReference type="EMBL" id="CM007649">
    <property type="protein sequence ID" value="ONM39865.1"/>
    <property type="molecule type" value="Genomic_DNA"/>
</dbReference>
<dbReference type="STRING" id="4577.A0A1D6NHK8"/>
<dbReference type="InterPro" id="IPR051958">
    <property type="entry name" value="Alba-like_NAB"/>
</dbReference>
<organism evidence="2">
    <name type="scientific">Zea mays</name>
    <name type="common">Maize</name>
    <dbReference type="NCBI Taxonomy" id="4577"/>
    <lineage>
        <taxon>Eukaryota</taxon>
        <taxon>Viridiplantae</taxon>
        <taxon>Streptophyta</taxon>
        <taxon>Embryophyta</taxon>
        <taxon>Tracheophyta</taxon>
        <taxon>Spermatophyta</taxon>
        <taxon>Magnoliopsida</taxon>
        <taxon>Liliopsida</taxon>
        <taxon>Poales</taxon>
        <taxon>Poaceae</taxon>
        <taxon>PACMAD clade</taxon>
        <taxon>Panicoideae</taxon>
        <taxon>Andropogonodae</taxon>
        <taxon>Andropogoneae</taxon>
        <taxon>Tripsacinae</taxon>
        <taxon>Zea</taxon>
    </lineage>
</organism>
<dbReference type="ExpressionAtlas" id="A0A1D6NHK8">
    <property type="expression patterns" value="baseline"/>
</dbReference>
<dbReference type="InParanoid" id="A0A1D6NHK8"/>
<proteinExistence type="inferred from homology"/>
<dbReference type="AlphaFoldDB" id="A0A1D6NHK8"/>
<reference evidence="2" key="1">
    <citation type="submission" date="2015-12" db="EMBL/GenBank/DDBJ databases">
        <title>Update maize B73 reference genome by single molecule sequencing technologies.</title>
        <authorList>
            <consortium name="Maize Genome Sequencing Project"/>
            <person name="Ware D."/>
        </authorList>
    </citation>
    <scope>NUCLEOTIDE SEQUENCE [LARGE SCALE GENOMIC DNA]</scope>
    <source>
        <tissue evidence="2">Seedling</tissue>
    </source>
</reference>
<gene>
    <name evidence="2" type="ORF">ZEAMMB73_Zm00001d044071</name>
</gene>
<evidence type="ECO:0000313" key="2">
    <source>
        <dbReference type="EMBL" id="ONM39865.1"/>
    </source>
</evidence>
<comment type="similarity">
    <text evidence="1">Belongs to the histone-like Alba family.</text>
</comment>
<dbReference type="eggNOG" id="KOG1337">
    <property type="taxonomic scope" value="Eukaryota"/>
</dbReference>
<name>A0A1D6NHK8_MAIZE</name>
<dbReference type="PANTHER" id="PTHR13516">
    <property type="entry name" value="RIBONUCLEASE P SUBUNIT P25"/>
    <property type="match status" value="1"/>
</dbReference>
<sequence>MTQHVSMISITLSPRELDKHTPGYQAPVYVEQPRQQQVPPPHRQPRRPPAQFQQLEYEDSYARGRGRGVGVEGAGVEVATVAMVDMETTKVAIIRVVGIMTIKVEIMAMIIKTDIVAMIIKVGMVVDMAITKADMGTIKKMVDITETQEVVCEEEAIGVTEESVVVDWVNQAQKHQLMLMWYFKPCLYMDAGLASAVTALRTCTDVAHVLEQFRLAWCSKLARDARTVVPLRTSASTYSSLGVETELSMHAGGARCDRYYPCLINDDNGDGYDIWSILY</sequence>